<comment type="caution">
    <text evidence="2">The sequence shown here is derived from an EMBL/GenBank/DDBJ whole genome shotgun (WGS) entry which is preliminary data.</text>
</comment>
<name>A0ABW3GAT4_9NOCA</name>
<reference evidence="3" key="1">
    <citation type="journal article" date="2019" name="Int. J. Syst. Evol. Microbiol.">
        <title>The Global Catalogue of Microorganisms (GCM) 10K type strain sequencing project: providing services to taxonomists for standard genome sequencing and annotation.</title>
        <authorList>
            <consortium name="The Broad Institute Genomics Platform"/>
            <consortium name="The Broad Institute Genome Sequencing Center for Infectious Disease"/>
            <person name="Wu L."/>
            <person name="Ma J."/>
        </authorList>
    </citation>
    <scope>NUCLEOTIDE SEQUENCE [LARGE SCALE GENOMIC DNA]</scope>
    <source>
        <strain evidence="3">CCUG 50873</strain>
    </source>
</reference>
<evidence type="ECO:0000256" key="1">
    <source>
        <dbReference type="SAM" id="MobiDB-lite"/>
    </source>
</evidence>
<feature type="region of interest" description="Disordered" evidence="1">
    <location>
        <begin position="72"/>
        <end position="93"/>
    </location>
</feature>
<keyword evidence="3" id="KW-1185">Reference proteome</keyword>
<evidence type="ECO:0000313" key="2">
    <source>
        <dbReference type="EMBL" id="MFD0927409.1"/>
    </source>
</evidence>
<protein>
    <submittedName>
        <fullName evidence="2">Uncharacterized protein</fullName>
    </submittedName>
</protein>
<proteinExistence type="predicted"/>
<sequence length="93" mass="8920">MVTGFAILGLVAIGVALVAKNDDRIKPGERAPRTGRAGITPVFRRSSHPGINGSSIGFLGVGGFDGHNSGGFDSGSCGSGDGGSGGGDGGGSC</sequence>
<accession>A0ABW3GAT4</accession>
<dbReference type="EMBL" id="JBHTIL010000006">
    <property type="protein sequence ID" value="MFD0927409.1"/>
    <property type="molecule type" value="Genomic_DNA"/>
</dbReference>
<organism evidence="2 3">
    <name type="scientific">Williamsia deligens</name>
    <dbReference type="NCBI Taxonomy" id="321325"/>
    <lineage>
        <taxon>Bacteria</taxon>
        <taxon>Bacillati</taxon>
        <taxon>Actinomycetota</taxon>
        <taxon>Actinomycetes</taxon>
        <taxon>Mycobacteriales</taxon>
        <taxon>Nocardiaceae</taxon>
        <taxon>Williamsia</taxon>
    </lineage>
</organism>
<gene>
    <name evidence="2" type="ORF">ACFQ04_16845</name>
</gene>
<evidence type="ECO:0000313" key="3">
    <source>
        <dbReference type="Proteomes" id="UP001597068"/>
    </source>
</evidence>
<feature type="region of interest" description="Disordered" evidence="1">
    <location>
        <begin position="25"/>
        <end position="48"/>
    </location>
</feature>
<dbReference type="Proteomes" id="UP001597068">
    <property type="component" value="Unassembled WGS sequence"/>
</dbReference>
<dbReference type="RefSeq" id="WP_253649030.1">
    <property type="nucleotide sequence ID" value="NZ_BAAAMO010000007.1"/>
</dbReference>